<organism evidence="4 5">
    <name type="scientific">Herminiimonas aquatilis</name>
    <dbReference type="NCBI Taxonomy" id="345342"/>
    <lineage>
        <taxon>Bacteria</taxon>
        <taxon>Pseudomonadati</taxon>
        <taxon>Pseudomonadota</taxon>
        <taxon>Betaproteobacteria</taxon>
        <taxon>Burkholderiales</taxon>
        <taxon>Oxalobacteraceae</taxon>
        <taxon>Herminiimonas</taxon>
    </lineage>
</organism>
<dbReference type="EMBL" id="JBHTCC010000001">
    <property type="protein sequence ID" value="MFC7297321.1"/>
    <property type="molecule type" value="Genomic_DNA"/>
</dbReference>
<dbReference type="PROSITE" id="PS50405">
    <property type="entry name" value="GST_CTER"/>
    <property type="match status" value="1"/>
</dbReference>
<protein>
    <submittedName>
        <fullName evidence="4">Glutathione S-transferase</fullName>
    </submittedName>
</protein>
<dbReference type="SFLD" id="SFLDS00019">
    <property type="entry name" value="Glutathione_Transferase_(cytos"/>
    <property type="match status" value="1"/>
</dbReference>
<dbReference type="Proteomes" id="UP001596379">
    <property type="component" value="Unassembled WGS sequence"/>
</dbReference>
<dbReference type="InterPro" id="IPR036249">
    <property type="entry name" value="Thioredoxin-like_sf"/>
</dbReference>
<dbReference type="PANTHER" id="PTHR43969">
    <property type="entry name" value="GLUTATHIONE S TRANSFERASE D10, ISOFORM A-RELATED"/>
    <property type="match status" value="1"/>
</dbReference>
<sequence length="207" mass="22810">MTTIKLYGTPLSGHCHRVEVLLRMLGIAHEYIEAPASVRATEEFGKLNPLRQIPVLVDGGLVLSDSNAIMVYLVKRYGAKTTWLSDDAVEAAQIQRWLSIAAGEVRHGPASARMSSLWNMKGEINPLRAHEIAEKLLTMMDTHLVGRDYLATNNPTIADLACYSYVAHAPEGRISLSPYPAVRSWLARIEALPAFHPMPQSAIPETV</sequence>
<dbReference type="InterPro" id="IPR004045">
    <property type="entry name" value="Glutathione_S-Trfase_N"/>
</dbReference>
<evidence type="ECO:0000259" key="3">
    <source>
        <dbReference type="PROSITE" id="PS50405"/>
    </source>
</evidence>
<dbReference type="Gene3D" id="3.40.30.10">
    <property type="entry name" value="Glutaredoxin"/>
    <property type="match status" value="1"/>
</dbReference>
<gene>
    <name evidence="4" type="ORF">ACFQO0_02600</name>
</gene>
<evidence type="ECO:0000256" key="1">
    <source>
        <dbReference type="ARBA" id="ARBA00011738"/>
    </source>
</evidence>
<accession>A0ABW2J1G1</accession>
<evidence type="ECO:0000313" key="5">
    <source>
        <dbReference type="Proteomes" id="UP001596379"/>
    </source>
</evidence>
<dbReference type="RefSeq" id="WP_382232484.1">
    <property type="nucleotide sequence ID" value="NZ_JBHTCC010000001.1"/>
</dbReference>
<dbReference type="CDD" id="cd03206">
    <property type="entry name" value="GST_C_7"/>
    <property type="match status" value="1"/>
</dbReference>
<dbReference type="PANTHER" id="PTHR43969:SF9">
    <property type="entry name" value="GLUTATHIONE S TRANSFERASE D10, ISOFORM A-RELATED"/>
    <property type="match status" value="1"/>
</dbReference>
<dbReference type="SFLD" id="SFLDG00358">
    <property type="entry name" value="Main_(cytGST)"/>
    <property type="match status" value="1"/>
</dbReference>
<dbReference type="SUPFAM" id="SSF52833">
    <property type="entry name" value="Thioredoxin-like"/>
    <property type="match status" value="1"/>
</dbReference>
<evidence type="ECO:0000259" key="2">
    <source>
        <dbReference type="PROSITE" id="PS50404"/>
    </source>
</evidence>
<dbReference type="Pfam" id="PF13417">
    <property type="entry name" value="GST_N_3"/>
    <property type="match status" value="1"/>
</dbReference>
<name>A0ABW2J1G1_9BURK</name>
<comment type="caution">
    <text evidence="4">The sequence shown here is derived from an EMBL/GenBank/DDBJ whole genome shotgun (WGS) entry which is preliminary data.</text>
</comment>
<dbReference type="Pfam" id="PF00043">
    <property type="entry name" value="GST_C"/>
    <property type="match status" value="1"/>
</dbReference>
<comment type="subunit">
    <text evidence="1">Homodimer.</text>
</comment>
<keyword evidence="5" id="KW-1185">Reference proteome</keyword>
<feature type="domain" description="GST N-terminal" evidence="2">
    <location>
        <begin position="2"/>
        <end position="81"/>
    </location>
</feature>
<dbReference type="PROSITE" id="PS51354">
    <property type="entry name" value="GLUTAREDOXIN_2"/>
    <property type="match status" value="1"/>
</dbReference>
<dbReference type="InterPro" id="IPR004046">
    <property type="entry name" value="GST_C"/>
</dbReference>
<dbReference type="Gene3D" id="1.20.1050.10">
    <property type="match status" value="1"/>
</dbReference>
<dbReference type="InterPro" id="IPR036282">
    <property type="entry name" value="Glutathione-S-Trfase_C_sf"/>
</dbReference>
<dbReference type="PROSITE" id="PS50404">
    <property type="entry name" value="GST_NTER"/>
    <property type="match status" value="1"/>
</dbReference>
<reference evidence="5" key="1">
    <citation type="journal article" date="2019" name="Int. J. Syst. Evol. Microbiol.">
        <title>The Global Catalogue of Microorganisms (GCM) 10K type strain sequencing project: providing services to taxonomists for standard genome sequencing and annotation.</title>
        <authorList>
            <consortium name="The Broad Institute Genomics Platform"/>
            <consortium name="The Broad Institute Genome Sequencing Center for Infectious Disease"/>
            <person name="Wu L."/>
            <person name="Ma J."/>
        </authorList>
    </citation>
    <scope>NUCLEOTIDE SEQUENCE [LARGE SCALE GENOMIC DNA]</scope>
    <source>
        <strain evidence="5">CCUG 36956</strain>
    </source>
</reference>
<evidence type="ECO:0000313" key="4">
    <source>
        <dbReference type="EMBL" id="MFC7297321.1"/>
    </source>
</evidence>
<dbReference type="InterPro" id="IPR040079">
    <property type="entry name" value="Glutathione_S-Trfase"/>
</dbReference>
<dbReference type="SUPFAM" id="SSF47616">
    <property type="entry name" value="GST C-terminal domain-like"/>
    <property type="match status" value="1"/>
</dbReference>
<feature type="domain" description="GST C-terminal" evidence="3">
    <location>
        <begin position="87"/>
        <end position="207"/>
    </location>
</feature>
<dbReference type="SFLD" id="SFLDG01151">
    <property type="entry name" value="Main.2:_Nu-like"/>
    <property type="match status" value="1"/>
</dbReference>
<dbReference type="InterPro" id="IPR010987">
    <property type="entry name" value="Glutathione-S-Trfase_C-like"/>
</dbReference>
<proteinExistence type="predicted"/>